<dbReference type="Gene3D" id="3.10.100.10">
    <property type="entry name" value="Mannose-Binding Protein A, subunit A"/>
    <property type="match status" value="1"/>
</dbReference>
<feature type="compositionally biased region" description="Polar residues" evidence="1">
    <location>
        <begin position="294"/>
        <end position="307"/>
    </location>
</feature>
<feature type="compositionally biased region" description="Polar residues" evidence="1">
    <location>
        <begin position="270"/>
        <end position="287"/>
    </location>
</feature>
<dbReference type="Proteomes" id="UP000596742">
    <property type="component" value="Unassembled WGS sequence"/>
</dbReference>
<protein>
    <recommendedName>
        <fullName evidence="3">C-type lectin domain-containing protein</fullName>
    </recommendedName>
</protein>
<feature type="region of interest" description="Disordered" evidence="1">
    <location>
        <begin position="208"/>
        <end position="322"/>
    </location>
</feature>
<dbReference type="PANTHER" id="PTHR22803">
    <property type="entry name" value="MANNOSE, PHOSPHOLIPASE, LECTIN RECEPTOR RELATED"/>
    <property type="match status" value="1"/>
</dbReference>
<feature type="domain" description="C-type lectin" evidence="3">
    <location>
        <begin position="38"/>
        <end position="157"/>
    </location>
</feature>
<dbReference type="InterPro" id="IPR050111">
    <property type="entry name" value="C-type_lectin/snaclec_domain"/>
</dbReference>
<proteinExistence type="predicted"/>
<name>A0A8B6E064_MYTGA</name>
<reference evidence="4" key="1">
    <citation type="submission" date="2018-11" db="EMBL/GenBank/DDBJ databases">
        <authorList>
            <person name="Alioto T."/>
            <person name="Alioto T."/>
        </authorList>
    </citation>
    <scope>NUCLEOTIDE SEQUENCE</scope>
</reference>
<organism evidence="4 5">
    <name type="scientific">Mytilus galloprovincialis</name>
    <name type="common">Mediterranean mussel</name>
    <dbReference type="NCBI Taxonomy" id="29158"/>
    <lineage>
        <taxon>Eukaryota</taxon>
        <taxon>Metazoa</taxon>
        <taxon>Spiralia</taxon>
        <taxon>Lophotrochozoa</taxon>
        <taxon>Mollusca</taxon>
        <taxon>Bivalvia</taxon>
        <taxon>Autobranchia</taxon>
        <taxon>Pteriomorphia</taxon>
        <taxon>Mytilida</taxon>
        <taxon>Mytiloidea</taxon>
        <taxon>Mytilidae</taxon>
        <taxon>Mytilinae</taxon>
        <taxon>Mytilus</taxon>
    </lineage>
</organism>
<dbReference type="PROSITE" id="PS50041">
    <property type="entry name" value="C_TYPE_LECTIN_2"/>
    <property type="match status" value="1"/>
</dbReference>
<dbReference type="InterPro" id="IPR016186">
    <property type="entry name" value="C-type_lectin-like/link_sf"/>
</dbReference>
<keyword evidence="5" id="KW-1185">Reference proteome</keyword>
<feature type="signal peptide" evidence="2">
    <location>
        <begin position="1"/>
        <end position="19"/>
    </location>
</feature>
<evidence type="ECO:0000259" key="3">
    <source>
        <dbReference type="PROSITE" id="PS50041"/>
    </source>
</evidence>
<dbReference type="EMBL" id="UYJE01004224">
    <property type="protein sequence ID" value="VDI26240.1"/>
    <property type="molecule type" value="Genomic_DNA"/>
</dbReference>
<dbReference type="CDD" id="cd00037">
    <property type="entry name" value="CLECT"/>
    <property type="match status" value="1"/>
</dbReference>
<gene>
    <name evidence="4" type="ORF">MGAL_10B052308</name>
</gene>
<dbReference type="AlphaFoldDB" id="A0A8B6E064"/>
<evidence type="ECO:0000313" key="4">
    <source>
        <dbReference type="EMBL" id="VDI26240.1"/>
    </source>
</evidence>
<dbReference type="OrthoDB" id="6050186at2759"/>
<evidence type="ECO:0000256" key="2">
    <source>
        <dbReference type="SAM" id="SignalP"/>
    </source>
</evidence>
<sequence length="322" mass="35485">MILVFVSFLFGFVQQAVYSADLSHCPSRIRSLRYVHEYLDSCILFVRDKKSWTDGRANCRRLGGDLVMVKDASKQAVLLNYLRIDHWDTDNIWIGATDQQREGDWRWIDGSKISYSRFADGQGNNHNSGFLFANGGNEDCALIRRDDGGHWHDYPCQPILGFGYTYSYACEFPKIKMATTLAPMTTMSSSTMKTMSSFKTVPTTTMANVETPAPTTMPKAETPAPTTTMANVETPAPTTMPKAETPAPTTTMANVETPAPTTMPKAETPAPTTTMANVETPAPTTHLPNIETPAPTTAQPNKETPASTLPPPTAIIGRRRRR</sequence>
<dbReference type="SUPFAM" id="SSF56436">
    <property type="entry name" value="C-type lectin-like"/>
    <property type="match status" value="1"/>
</dbReference>
<keyword evidence="2" id="KW-0732">Signal</keyword>
<accession>A0A8B6E064</accession>
<feature type="chain" id="PRO_5032454350" description="C-type lectin domain-containing protein" evidence="2">
    <location>
        <begin position="20"/>
        <end position="322"/>
    </location>
</feature>
<comment type="caution">
    <text evidence="4">The sequence shown here is derived from an EMBL/GenBank/DDBJ whole genome shotgun (WGS) entry which is preliminary data.</text>
</comment>
<dbReference type="Pfam" id="PF00059">
    <property type="entry name" value="Lectin_C"/>
    <property type="match status" value="1"/>
</dbReference>
<dbReference type="SMART" id="SM00034">
    <property type="entry name" value="CLECT"/>
    <property type="match status" value="1"/>
</dbReference>
<dbReference type="InterPro" id="IPR016187">
    <property type="entry name" value="CTDL_fold"/>
</dbReference>
<evidence type="ECO:0000313" key="5">
    <source>
        <dbReference type="Proteomes" id="UP000596742"/>
    </source>
</evidence>
<dbReference type="InterPro" id="IPR001304">
    <property type="entry name" value="C-type_lectin-like"/>
</dbReference>
<evidence type="ECO:0000256" key="1">
    <source>
        <dbReference type="SAM" id="MobiDB-lite"/>
    </source>
</evidence>